<dbReference type="GO" id="GO:0016810">
    <property type="term" value="F:hydrolase activity, acting on carbon-nitrogen (but not peptide) bonds"/>
    <property type="evidence" value="ECO:0007669"/>
    <property type="project" value="InterPro"/>
</dbReference>
<dbReference type="AlphaFoldDB" id="A0A9X8WLJ0"/>
<comment type="caution">
    <text evidence="1">The sequence shown here is derived from an EMBL/GenBank/DDBJ whole genome shotgun (WGS) entry which is preliminary data.</text>
</comment>
<gene>
    <name evidence="1" type="ORF">SAMN05878482_10595</name>
</gene>
<proteinExistence type="predicted"/>
<protein>
    <recommendedName>
        <fullName evidence="3">Amidohydrolase</fullName>
    </recommendedName>
</protein>
<sequence>MFTNLVLVTGQVITSNMEYDVNESVAVSDKRLIGSQTEVVDLAGRSLVPGFIDSHLYMVQIN</sequence>
<dbReference type="EMBL" id="FTMX01000005">
    <property type="protein sequence ID" value="SIR70135.1"/>
    <property type="molecule type" value="Genomic_DNA"/>
</dbReference>
<dbReference type="SUPFAM" id="SSF51338">
    <property type="entry name" value="Composite domain of metallo-dependent hydrolases"/>
    <property type="match status" value="1"/>
</dbReference>
<accession>A0A9X8WLJ0</accession>
<reference evidence="1 2" key="1">
    <citation type="submission" date="2017-01" db="EMBL/GenBank/DDBJ databases">
        <authorList>
            <person name="Varghese N."/>
            <person name="Submissions S."/>
        </authorList>
    </citation>
    <scope>NUCLEOTIDE SEQUENCE [LARGE SCALE GENOMIC DNA]</scope>
    <source>
        <strain evidence="1 2">RUG2-6</strain>
    </source>
</reference>
<dbReference type="InterPro" id="IPR011059">
    <property type="entry name" value="Metal-dep_hydrolase_composite"/>
</dbReference>
<dbReference type="RefSeq" id="WP_076369159.1">
    <property type="nucleotide sequence ID" value="NZ_FTMX01000005.1"/>
</dbReference>
<evidence type="ECO:0000313" key="2">
    <source>
        <dbReference type="Proteomes" id="UP000185829"/>
    </source>
</evidence>
<evidence type="ECO:0008006" key="3">
    <source>
        <dbReference type="Google" id="ProtNLM"/>
    </source>
</evidence>
<name>A0A9X8WLJ0_9BACI</name>
<evidence type="ECO:0000313" key="1">
    <source>
        <dbReference type="EMBL" id="SIR70135.1"/>
    </source>
</evidence>
<organism evidence="1 2">
    <name type="scientific">Peribacillus simplex</name>
    <dbReference type="NCBI Taxonomy" id="1478"/>
    <lineage>
        <taxon>Bacteria</taxon>
        <taxon>Bacillati</taxon>
        <taxon>Bacillota</taxon>
        <taxon>Bacilli</taxon>
        <taxon>Bacillales</taxon>
        <taxon>Bacillaceae</taxon>
        <taxon>Peribacillus</taxon>
    </lineage>
</organism>
<dbReference type="Gene3D" id="2.30.40.10">
    <property type="entry name" value="Urease, subunit C, domain 1"/>
    <property type="match status" value="1"/>
</dbReference>
<dbReference type="Proteomes" id="UP000185829">
    <property type="component" value="Unassembled WGS sequence"/>
</dbReference>